<dbReference type="Pfam" id="PF01261">
    <property type="entry name" value="AP_endonuc_2"/>
    <property type="match status" value="1"/>
</dbReference>
<accession>D2R5C7</accession>
<proteinExistence type="predicted"/>
<evidence type="ECO:0000259" key="2">
    <source>
        <dbReference type="Pfam" id="PF01261"/>
    </source>
</evidence>
<dbReference type="GO" id="GO:0016853">
    <property type="term" value="F:isomerase activity"/>
    <property type="evidence" value="ECO:0007669"/>
    <property type="project" value="UniProtKB-KW"/>
</dbReference>
<dbReference type="EMBL" id="CP001848">
    <property type="protein sequence ID" value="ADB15386.1"/>
    <property type="molecule type" value="Genomic_DNA"/>
</dbReference>
<dbReference type="PANTHER" id="PTHR43489:SF7">
    <property type="entry name" value="3-DEHYDRO-D-GULOSIDE 4-EPIMERASE-RELATED"/>
    <property type="match status" value="1"/>
</dbReference>
<evidence type="ECO:0000313" key="3">
    <source>
        <dbReference type="EMBL" id="ADB15386.1"/>
    </source>
</evidence>
<keyword evidence="1 3" id="KW-0413">Isomerase</keyword>
<protein>
    <submittedName>
        <fullName evidence="3">Xylose isomerase domain protein TIM barrel</fullName>
    </submittedName>
</protein>
<reference evidence="3 4" key="1">
    <citation type="journal article" date="2009" name="Stand. Genomic Sci.">
        <title>Complete genome sequence of Pirellula staleyi type strain (ATCC 27377).</title>
        <authorList>
            <person name="Clum A."/>
            <person name="Tindall B.J."/>
            <person name="Sikorski J."/>
            <person name="Ivanova N."/>
            <person name="Mavrommatis K."/>
            <person name="Lucas S."/>
            <person name="Glavina del Rio T."/>
            <person name="Nolan M."/>
            <person name="Chen F."/>
            <person name="Tice H."/>
            <person name="Pitluck S."/>
            <person name="Cheng J.F."/>
            <person name="Chertkov O."/>
            <person name="Brettin T."/>
            <person name="Han C."/>
            <person name="Detter J.C."/>
            <person name="Kuske C."/>
            <person name="Bruce D."/>
            <person name="Goodwin L."/>
            <person name="Ovchinikova G."/>
            <person name="Pati A."/>
            <person name="Mikhailova N."/>
            <person name="Chen A."/>
            <person name="Palaniappan K."/>
            <person name="Land M."/>
            <person name="Hauser L."/>
            <person name="Chang Y.J."/>
            <person name="Jeffries C.D."/>
            <person name="Chain P."/>
            <person name="Rohde M."/>
            <person name="Goker M."/>
            <person name="Bristow J."/>
            <person name="Eisen J.A."/>
            <person name="Markowitz V."/>
            <person name="Hugenholtz P."/>
            <person name="Kyrpides N.C."/>
            <person name="Klenk H.P."/>
            <person name="Lapidus A."/>
        </authorList>
    </citation>
    <scope>NUCLEOTIDE SEQUENCE [LARGE SCALE GENOMIC DNA]</scope>
    <source>
        <strain evidence="4">ATCC 27377 / DSM 6068 / ICPB 4128</strain>
    </source>
</reference>
<dbReference type="InterPro" id="IPR013022">
    <property type="entry name" value="Xyl_isomerase-like_TIM-brl"/>
</dbReference>
<dbReference type="InterPro" id="IPR036237">
    <property type="entry name" value="Xyl_isomerase-like_sf"/>
</dbReference>
<name>D2R5C7_PIRSD</name>
<organism evidence="3 4">
    <name type="scientific">Pirellula staleyi (strain ATCC 27377 / DSM 6068 / ICPB 4128)</name>
    <name type="common">Pirella staleyi</name>
    <dbReference type="NCBI Taxonomy" id="530564"/>
    <lineage>
        <taxon>Bacteria</taxon>
        <taxon>Pseudomonadati</taxon>
        <taxon>Planctomycetota</taxon>
        <taxon>Planctomycetia</taxon>
        <taxon>Pirellulales</taxon>
        <taxon>Pirellulaceae</taxon>
        <taxon>Pirellula</taxon>
    </lineage>
</organism>
<dbReference type="HOGENOM" id="CLU_050006_8_2_0"/>
<sequence>MKYGMNLLLWTGELSDEMIPVLHLLKNLGYDGVELPIFNMDLDYAKWGKILDEIGLARTAVTVRTEADNPISPDAAIRQKGIDANKKALDCCAAVGAVTLVGPYHSALGSFSGKGRTADEWKWGVESMRAVAEHAGTVHVTLGVECLNRFETYLLNTHADSARFCREVGHARCRMMYDTFHSNIEEKSIAQAIHSCADMLCHVHISENDRSTPGKGNVRWEENFDALRDIGYNGWMVVEAFGLALPELAAATKIWRRMFESEEQLSRDSLGFMKQQVAQRW</sequence>
<dbReference type="OrthoDB" id="9814946at2"/>
<dbReference type="KEGG" id="psl:Psta_0700"/>
<dbReference type="eggNOG" id="COG1082">
    <property type="taxonomic scope" value="Bacteria"/>
</dbReference>
<dbReference type="Proteomes" id="UP000001887">
    <property type="component" value="Chromosome"/>
</dbReference>
<feature type="domain" description="Xylose isomerase-like TIM barrel" evidence="2">
    <location>
        <begin position="23"/>
        <end position="274"/>
    </location>
</feature>
<dbReference type="Gene3D" id="3.20.20.150">
    <property type="entry name" value="Divalent-metal-dependent TIM barrel enzymes"/>
    <property type="match status" value="1"/>
</dbReference>
<dbReference type="AlphaFoldDB" id="D2R5C7"/>
<dbReference type="STRING" id="530564.Psta_0700"/>
<evidence type="ECO:0000256" key="1">
    <source>
        <dbReference type="ARBA" id="ARBA00023235"/>
    </source>
</evidence>
<dbReference type="PANTHER" id="PTHR43489">
    <property type="entry name" value="ISOMERASE"/>
    <property type="match status" value="1"/>
</dbReference>
<gene>
    <name evidence="3" type="ordered locus">Psta_0700</name>
</gene>
<dbReference type="InterPro" id="IPR050417">
    <property type="entry name" value="Sugar_Epim/Isomerase"/>
</dbReference>
<dbReference type="SUPFAM" id="SSF51658">
    <property type="entry name" value="Xylose isomerase-like"/>
    <property type="match status" value="1"/>
</dbReference>
<evidence type="ECO:0000313" key="4">
    <source>
        <dbReference type="Proteomes" id="UP000001887"/>
    </source>
</evidence>
<keyword evidence="4" id="KW-1185">Reference proteome</keyword>